<name>A0A066X8J2_COLSU</name>
<accession>A0A066X8J2</accession>
<feature type="region of interest" description="Disordered" evidence="1">
    <location>
        <begin position="1"/>
        <end position="53"/>
    </location>
</feature>
<dbReference type="OrthoDB" id="5289641at2759"/>
<proteinExistence type="predicted"/>
<dbReference type="HOGENOM" id="CLU_076163_0_0_1"/>
<evidence type="ECO:0000313" key="2">
    <source>
        <dbReference type="EMBL" id="KDN65478.1"/>
    </source>
</evidence>
<evidence type="ECO:0000313" key="3">
    <source>
        <dbReference type="Proteomes" id="UP000027238"/>
    </source>
</evidence>
<gene>
    <name evidence="2" type="ORF">CSUB01_05524</name>
</gene>
<comment type="caution">
    <text evidence="2">The sequence shown here is derived from an EMBL/GenBank/DDBJ whole genome shotgun (WGS) entry which is preliminary data.</text>
</comment>
<feature type="compositionally biased region" description="Basic and acidic residues" evidence="1">
    <location>
        <begin position="1"/>
        <end position="11"/>
    </location>
</feature>
<dbReference type="eggNOG" id="ENOG502SRGE">
    <property type="taxonomic scope" value="Eukaryota"/>
</dbReference>
<evidence type="ECO:0000256" key="1">
    <source>
        <dbReference type="SAM" id="MobiDB-lite"/>
    </source>
</evidence>
<dbReference type="PANTHER" id="PTHR39697">
    <property type="entry name" value="RICIN B LECTIN DOMAIN-CONTAINING PROTEIN-RELATED"/>
    <property type="match status" value="1"/>
</dbReference>
<protein>
    <recommendedName>
        <fullName evidence="4">Ricin B lectin domain-containing protein</fullName>
    </recommendedName>
</protein>
<dbReference type="OMA" id="ECSSEAW"/>
<dbReference type="AlphaFoldDB" id="A0A066X8J2"/>
<reference evidence="3" key="1">
    <citation type="journal article" date="2014" name="Genome Announc.">
        <title>Draft genome sequence of Colletotrichum sublineola, a destructive pathogen of cultivated sorghum.</title>
        <authorList>
            <person name="Baroncelli R."/>
            <person name="Sanz-Martin J.M."/>
            <person name="Rech G.E."/>
            <person name="Sukno S.A."/>
            <person name="Thon M.R."/>
        </authorList>
    </citation>
    <scope>NUCLEOTIDE SEQUENCE [LARGE SCALE GENOMIC DNA]</scope>
    <source>
        <strain evidence="3">TX430BB</strain>
    </source>
</reference>
<dbReference type="Proteomes" id="UP000027238">
    <property type="component" value="Unassembled WGS sequence"/>
</dbReference>
<keyword evidence="3" id="KW-1185">Reference proteome</keyword>
<sequence length="185" mass="20819">MTARDQQKDSLSECSSEAWPPTYTPGTNTDEPPGDNYSETPTADYDETCGDNHGDIPWPDGTFHIIERATGRKIAITDDNLMLLDPKGVCHPSRLIWHCVEKDGYFGFQNPQSGRYIGHDGNNGIRTAAKLRGWEMWTPRQHPKGGYQLLSPFWSDALMILSVAESGACLVRRHHSTTLWEFVRV</sequence>
<dbReference type="EMBL" id="JMSE01001029">
    <property type="protein sequence ID" value="KDN65478.1"/>
    <property type="molecule type" value="Genomic_DNA"/>
</dbReference>
<dbReference type="PANTHER" id="PTHR39697:SF1">
    <property type="entry name" value="RICIN B LECTIN DOMAIN-CONTAINING PROTEIN"/>
    <property type="match status" value="1"/>
</dbReference>
<organism evidence="2 3">
    <name type="scientific">Colletotrichum sublineola</name>
    <name type="common">Sorghum anthracnose fungus</name>
    <dbReference type="NCBI Taxonomy" id="1173701"/>
    <lineage>
        <taxon>Eukaryota</taxon>
        <taxon>Fungi</taxon>
        <taxon>Dikarya</taxon>
        <taxon>Ascomycota</taxon>
        <taxon>Pezizomycotina</taxon>
        <taxon>Sordariomycetes</taxon>
        <taxon>Hypocreomycetidae</taxon>
        <taxon>Glomerellales</taxon>
        <taxon>Glomerellaceae</taxon>
        <taxon>Colletotrichum</taxon>
        <taxon>Colletotrichum graminicola species complex</taxon>
    </lineage>
</organism>
<evidence type="ECO:0008006" key="4">
    <source>
        <dbReference type="Google" id="ProtNLM"/>
    </source>
</evidence>